<comment type="caution">
    <text evidence="1">The sequence shown here is derived from an EMBL/GenBank/DDBJ whole genome shotgun (WGS) entry which is preliminary data.</text>
</comment>
<sequence length="130" mass="14740">MGCTFRKAASFEAIPDNYNSVVIRLHRCNQLAALKCWFDVHFTESNLVNSISKERRIAFLMRTFQGRSLHYIYPTGLVVNPYQIVLSAITRVFELFDDDKSIPAFGYGGHLDRPVAGRYFSLSRGVASVT</sequence>
<protein>
    <submittedName>
        <fullName evidence="1">Uncharacterized protein</fullName>
    </submittedName>
</protein>
<accession>A0ACC0W124</accession>
<dbReference type="Proteomes" id="UP001163321">
    <property type="component" value="Chromosome 5"/>
</dbReference>
<keyword evidence="2" id="KW-1185">Reference proteome</keyword>
<name>A0ACC0W124_9STRA</name>
<organism evidence="1 2">
    <name type="scientific">Peronosclerospora sorghi</name>
    <dbReference type="NCBI Taxonomy" id="230839"/>
    <lineage>
        <taxon>Eukaryota</taxon>
        <taxon>Sar</taxon>
        <taxon>Stramenopiles</taxon>
        <taxon>Oomycota</taxon>
        <taxon>Peronosporomycetes</taxon>
        <taxon>Peronosporales</taxon>
        <taxon>Peronosporaceae</taxon>
        <taxon>Peronosclerospora</taxon>
    </lineage>
</organism>
<reference evidence="1 2" key="1">
    <citation type="journal article" date="2022" name="bioRxiv">
        <title>The genome of the oomycete Peronosclerospora sorghi, a cosmopolitan pathogen of maize and sorghum, is inflated with dispersed pseudogenes.</title>
        <authorList>
            <person name="Fletcher K."/>
            <person name="Martin F."/>
            <person name="Isakeit T."/>
            <person name="Cavanaugh K."/>
            <person name="Magill C."/>
            <person name="Michelmore R."/>
        </authorList>
    </citation>
    <scope>NUCLEOTIDE SEQUENCE [LARGE SCALE GENOMIC DNA]</scope>
    <source>
        <strain evidence="1">P6</strain>
    </source>
</reference>
<evidence type="ECO:0000313" key="2">
    <source>
        <dbReference type="Proteomes" id="UP001163321"/>
    </source>
</evidence>
<gene>
    <name evidence="1" type="ORF">PsorP6_009514</name>
</gene>
<dbReference type="EMBL" id="CM047584">
    <property type="protein sequence ID" value="KAI9912041.1"/>
    <property type="molecule type" value="Genomic_DNA"/>
</dbReference>
<proteinExistence type="predicted"/>
<evidence type="ECO:0000313" key="1">
    <source>
        <dbReference type="EMBL" id="KAI9912041.1"/>
    </source>
</evidence>